<dbReference type="InterPro" id="IPR011989">
    <property type="entry name" value="ARM-like"/>
</dbReference>
<dbReference type="PANTHER" id="PTHR20959">
    <property type="entry name" value="TRANSPORT AND GOLGI ORGANIZATION PROTEIN 6 FAMILY MEMBER"/>
    <property type="match status" value="1"/>
</dbReference>
<evidence type="ECO:0000259" key="3">
    <source>
        <dbReference type="Pfam" id="PF10363"/>
    </source>
</evidence>
<evidence type="ECO:0000313" key="7">
    <source>
        <dbReference type="Proteomes" id="UP001152799"/>
    </source>
</evidence>
<evidence type="ECO:0000259" key="5">
    <source>
        <dbReference type="Pfam" id="PF25267"/>
    </source>
</evidence>
<evidence type="ECO:0008006" key="8">
    <source>
        <dbReference type="Google" id="ProtNLM"/>
    </source>
</evidence>
<protein>
    <recommendedName>
        <fullName evidence="8">Transmembrane and coiled-coil domain-containing protein 7</fullName>
    </recommendedName>
</protein>
<dbReference type="SUPFAM" id="SSF48371">
    <property type="entry name" value="ARM repeat"/>
    <property type="match status" value="1"/>
</dbReference>
<dbReference type="InterPro" id="IPR019451">
    <property type="entry name" value="Rtp1_C1"/>
</dbReference>
<dbReference type="Pfam" id="PF10363">
    <property type="entry name" value="RTP1_C1"/>
    <property type="match status" value="1"/>
</dbReference>
<dbReference type="EMBL" id="OU892283">
    <property type="protein sequence ID" value="CAG9771696.1"/>
    <property type="molecule type" value="Genomic_DNA"/>
</dbReference>
<dbReference type="AlphaFoldDB" id="A0A9N9QMH2"/>
<evidence type="ECO:0000313" key="6">
    <source>
        <dbReference type="EMBL" id="CAG9771696.1"/>
    </source>
</evidence>
<feature type="domain" description="TANGO6 N-terminal" evidence="5">
    <location>
        <begin position="92"/>
        <end position="226"/>
    </location>
</feature>
<keyword evidence="7" id="KW-1185">Reference proteome</keyword>
<dbReference type="Gene3D" id="1.25.10.10">
    <property type="entry name" value="Leucine-rich Repeat Variant"/>
    <property type="match status" value="1"/>
</dbReference>
<dbReference type="Pfam" id="PF10304">
    <property type="entry name" value="RTP1_C2"/>
    <property type="match status" value="1"/>
</dbReference>
<evidence type="ECO:0000259" key="2">
    <source>
        <dbReference type="Pfam" id="PF10304"/>
    </source>
</evidence>
<gene>
    <name evidence="6" type="ORF">CEUTPL_LOCUS12125</name>
</gene>
<dbReference type="PANTHER" id="PTHR20959:SF1">
    <property type="entry name" value="TRANSPORT AND GOLGI ORGANIZATION PROTEIN 6 HOMOLOG"/>
    <property type="match status" value="1"/>
</dbReference>
<evidence type="ECO:0000259" key="4">
    <source>
        <dbReference type="Pfam" id="PF23565"/>
    </source>
</evidence>
<dbReference type="InterPro" id="IPR057407">
    <property type="entry name" value="HEAT_TANGO6"/>
</dbReference>
<name>A0A9N9QMH2_9CUCU</name>
<dbReference type="OrthoDB" id="39591at2759"/>
<proteinExistence type="inferred from homology"/>
<dbReference type="Proteomes" id="UP001152799">
    <property type="component" value="Chromosome 7"/>
</dbReference>
<feature type="domain" description="RNA polymerase II assembly factor Rtp1 C-terminal" evidence="2">
    <location>
        <begin position="866"/>
        <end position="897"/>
    </location>
</feature>
<dbReference type="GO" id="GO:0009306">
    <property type="term" value="P:protein secretion"/>
    <property type="evidence" value="ECO:0007669"/>
    <property type="project" value="TreeGrafter"/>
</dbReference>
<dbReference type="InterPro" id="IPR039600">
    <property type="entry name" value="TANGO6/Rtp1"/>
</dbReference>
<dbReference type="Pfam" id="PF25267">
    <property type="entry name" value="TANGO6_N"/>
    <property type="match status" value="1"/>
</dbReference>
<dbReference type="InterPro" id="IPR057347">
    <property type="entry name" value="TANGO6_N"/>
</dbReference>
<organism evidence="6 7">
    <name type="scientific">Ceutorhynchus assimilis</name>
    <name type="common">cabbage seed weevil</name>
    <dbReference type="NCBI Taxonomy" id="467358"/>
    <lineage>
        <taxon>Eukaryota</taxon>
        <taxon>Metazoa</taxon>
        <taxon>Ecdysozoa</taxon>
        <taxon>Arthropoda</taxon>
        <taxon>Hexapoda</taxon>
        <taxon>Insecta</taxon>
        <taxon>Pterygota</taxon>
        <taxon>Neoptera</taxon>
        <taxon>Endopterygota</taxon>
        <taxon>Coleoptera</taxon>
        <taxon>Polyphaga</taxon>
        <taxon>Cucujiformia</taxon>
        <taxon>Curculionidae</taxon>
        <taxon>Ceutorhynchinae</taxon>
        <taxon>Ceutorhynchus</taxon>
    </lineage>
</organism>
<evidence type="ECO:0000256" key="1">
    <source>
        <dbReference type="ARBA" id="ARBA00005724"/>
    </source>
</evidence>
<dbReference type="Pfam" id="PF23565">
    <property type="entry name" value="ARM_TANGO6"/>
    <property type="match status" value="1"/>
</dbReference>
<accession>A0A9N9QMH2</accession>
<reference evidence="6" key="1">
    <citation type="submission" date="2022-01" db="EMBL/GenBank/DDBJ databases">
        <authorList>
            <person name="King R."/>
        </authorList>
    </citation>
    <scope>NUCLEOTIDE SEQUENCE</scope>
</reference>
<dbReference type="InterPro" id="IPR019414">
    <property type="entry name" value="Rtp1_C2"/>
</dbReference>
<feature type="domain" description="RNA polymerase II assembly factor Rtp1 C-terminal" evidence="3">
    <location>
        <begin position="662"/>
        <end position="773"/>
    </location>
</feature>
<sequence>MNKSDLVNLLEGLLVPDLLELNSATFVKTIESKCQEVYDKIDTFENINAHLQATTKYYFSDPETSEWRYLICNIYILQKIGEIVEDPNKDELISIKEIKQIKMTIVLLVKLGIYSKLQPKLPFKIAKTFTETNDIFYEYNILKCTCLAFSNFLKNQTLRVIILSESLAAILAGLYQIAHCPLSKNHNFTPDIYEKLLQEKEKARSLIQKLRKGIYPAIYIKETMKLNQKNTPVWFQKAVSQMLTSIMLSEGGVENIAVAILDGTNNDKAQTWIALDVIYRIISSCKNQLDFRENICQQVVNLINKTSEESLIFERLFITCAKNFYVDNQEISKDVFIRSVIINLLRFTIKDYEFEADTNIIKKSIRILHGIFVEKTAESPNLPIEILKPVLEVIFRIYSITLNSVFKATHNEAKEILIKYLKENSEEDNVIFDSFLFGICHKQQILPFRRDLVLEIGRLAIEIKTSKHAVLISATENSEIIFKLLENDTKLLVRFFRYLLKVLVNREKYFKKSSDALLNLESEIMNEYFERSLAVFNNLSILAEDTNIQKEIIKSPSEIIDFIKNVFDRTIETNMHKTTVFESDGFQAMFTVTMILNALIANYSKTTLQMFKVLTVPLETIKMYTKHDELKDLIEKILFKIEKNHKTSTKINIEETKSELDVILEDICDPLLPVRGHGLMALKKLVERRDVSIMEKKQYILTIFQQNLKNEDSFIYLNAVDGLAAMANIFSDTVINNLCEEFLDFTRTGDDGHEVRIKIGEVLVRITKCLGDMAPKYKAVLLNAFLAGTKDEDHLVRASSLSNLGEICRVLGFKLGSVVTEVLVCVHAIIATDKAVEVRRAAVTVIRQLLVGLESEMIAFLKDEILHIYRTLKQIYYNDKDDVMRLQAQLALEELNENMKSFVFPKPQLNMDKKIIMLD</sequence>
<comment type="similarity">
    <text evidence="1">Belongs to the Tango6 family.</text>
</comment>
<feature type="domain" description="TANGO6 HEAT repeat" evidence="4">
    <location>
        <begin position="249"/>
        <end position="430"/>
    </location>
</feature>
<dbReference type="InterPro" id="IPR016024">
    <property type="entry name" value="ARM-type_fold"/>
</dbReference>